<protein>
    <submittedName>
        <fullName evidence="3">Phage holin family protein</fullName>
    </submittedName>
</protein>
<accession>A0ABW9UTX6</accession>
<organism evidence="3 4">
    <name type="scientific">Pelagerythrobacter marinus</name>
    <dbReference type="NCBI Taxonomy" id="538382"/>
    <lineage>
        <taxon>Bacteria</taxon>
        <taxon>Pseudomonadati</taxon>
        <taxon>Pseudomonadota</taxon>
        <taxon>Alphaproteobacteria</taxon>
        <taxon>Sphingomonadales</taxon>
        <taxon>Erythrobacteraceae</taxon>
        <taxon>Pelagerythrobacter</taxon>
    </lineage>
</organism>
<feature type="transmembrane region" description="Helical" evidence="2">
    <location>
        <begin position="95"/>
        <end position="114"/>
    </location>
</feature>
<keyword evidence="4" id="KW-1185">Reference proteome</keyword>
<keyword evidence="2" id="KW-1133">Transmembrane helix</keyword>
<evidence type="ECO:0000256" key="2">
    <source>
        <dbReference type="SAM" id="Phobius"/>
    </source>
</evidence>
<reference evidence="3 4" key="1">
    <citation type="submission" date="2019-12" db="EMBL/GenBank/DDBJ databases">
        <title>Genomic-based taxomic classification of the family Erythrobacteraceae.</title>
        <authorList>
            <person name="Xu L."/>
        </authorList>
    </citation>
    <scope>NUCLEOTIDE SEQUENCE [LARGE SCALE GENOMIC DNA]</scope>
    <source>
        <strain evidence="3 4">H32</strain>
    </source>
</reference>
<feature type="transmembrane region" description="Helical" evidence="2">
    <location>
        <begin position="68"/>
        <end position="89"/>
    </location>
</feature>
<evidence type="ECO:0000313" key="3">
    <source>
        <dbReference type="EMBL" id="MXO68299.1"/>
    </source>
</evidence>
<keyword evidence="2" id="KW-0812">Transmembrane</keyword>
<dbReference type="EMBL" id="WTYO01000002">
    <property type="protein sequence ID" value="MXO68299.1"/>
    <property type="molecule type" value="Genomic_DNA"/>
</dbReference>
<comment type="caution">
    <text evidence="3">The sequence shown here is derived from an EMBL/GenBank/DDBJ whole genome shotgun (WGS) entry which is preliminary data.</text>
</comment>
<evidence type="ECO:0000313" key="4">
    <source>
        <dbReference type="Proteomes" id="UP000444401"/>
    </source>
</evidence>
<keyword evidence="2" id="KW-0472">Membrane</keyword>
<sequence length="133" mass="13849">MHDEPLPPGQDGQESPGADQARSGTSLTDDLVALLEDGKTYLEAEAAYQKSRAGFVADKGKWGIVHGLAAFALVHIALIGLVVGVVIALSRFLTIWGATAAVTGVLLLGGYLFARSAIRHFKEAGASFGDDSP</sequence>
<dbReference type="Proteomes" id="UP000444401">
    <property type="component" value="Unassembled WGS sequence"/>
</dbReference>
<dbReference type="RefSeq" id="WP_160732945.1">
    <property type="nucleotide sequence ID" value="NZ_WTYO01000002.1"/>
</dbReference>
<evidence type="ECO:0000256" key="1">
    <source>
        <dbReference type="SAM" id="MobiDB-lite"/>
    </source>
</evidence>
<gene>
    <name evidence="3" type="ORF">GRI72_05595</name>
</gene>
<feature type="region of interest" description="Disordered" evidence="1">
    <location>
        <begin position="1"/>
        <end position="24"/>
    </location>
</feature>
<name>A0ABW9UTX6_9SPHN</name>
<proteinExistence type="predicted"/>